<evidence type="ECO:0000256" key="2">
    <source>
        <dbReference type="ARBA" id="ARBA00022692"/>
    </source>
</evidence>
<protein>
    <recommendedName>
        <fullName evidence="7">G-protein coupled receptors family 1 profile domain-containing protein</fullName>
    </recommendedName>
</protein>
<organism evidence="8 9">
    <name type="scientific">Adineta steineri</name>
    <dbReference type="NCBI Taxonomy" id="433720"/>
    <lineage>
        <taxon>Eukaryota</taxon>
        <taxon>Metazoa</taxon>
        <taxon>Spiralia</taxon>
        <taxon>Gnathifera</taxon>
        <taxon>Rotifera</taxon>
        <taxon>Eurotatoria</taxon>
        <taxon>Bdelloidea</taxon>
        <taxon>Adinetida</taxon>
        <taxon>Adinetidae</taxon>
        <taxon>Adineta</taxon>
    </lineage>
</organism>
<dbReference type="InterPro" id="IPR036514">
    <property type="entry name" value="SGNH_hydro_sf"/>
</dbReference>
<keyword evidence="2 6" id="KW-0812">Transmembrane</keyword>
<reference evidence="8" key="1">
    <citation type="submission" date="2021-02" db="EMBL/GenBank/DDBJ databases">
        <authorList>
            <person name="Nowell W R."/>
        </authorList>
    </citation>
    <scope>NUCLEOTIDE SEQUENCE</scope>
</reference>
<evidence type="ECO:0000256" key="4">
    <source>
        <dbReference type="ARBA" id="ARBA00022989"/>
    </source>
</evidence>
<evidence type="ECO:0000256" key="5">
    <source>
        <dbReference type="ARBA" id="ARBA00023136"/>
    </source>
</evidence>
<proteinExistence type="predicted"/>
<dbReference type="AlphaFoldDB" id="A0A819LNW5"/>
<dbReference type="Proteomes" id="UP000663844">
    <property type="component" value="Unassembled WGS sequence"/>
</dbReference>
<dbReference type="InterPro" id="IPR051058">
    <property type="entry name" value="GDSL_Est/Lipase"/>
</dbReference>
<dbReference type="Gene3D" id="1.20.1070.10">
    <property type="entry name" value="Rhodopsin 7-helix transmembrane proteins"/>
    <property type="match status" value="1"/>
</dbReference>
<keyword evidence="3" id="KW-0378">Hydrolase</keyword>
<dbReference type="SUPFAM" id="SSF52266">
    <property type="entry name" value="SGNH hydrolase"/>
    <property type="match status" value="1"/>
</dbReference>
<dbReference type="GO" id="GO:0016020">
    <property type="term" value="C:membrane"/>
    <property type="evidence" value="ECO:0007669"/>
    <property type="project" value="UniProtKB-SubCell"/>
</dbReference>
<feature type="transmembrane region" description="Helical" evidence="6">
    <location>
        <begin position="150"/>
        <end position="175"/>
    </location>
</feature>
<dbReference type="InterPro" id="IPR001087">
    <property type="entry name" value="GDSL"/>
</dbReference>
<dbReference type="PANTHER" id="PTHR45648">
    <property type="entry name" value="GDSL LIPASE/ACYLHYDROLASE FAMILY PROTEIN (AFU_ORTHOLOGUE AFUA_4G14700)"/>
    <property type="match status" value="1"/>
</dbReference>
<feature type="transmembrane region" description="Helical" evidence="6">
    <location>
        <begin position="202"/>
        <end position="222"/>
    </location>
</feature>
<evidence type="ECO:0000313" key="8">
    <source>
        <dbReference type="EMBL" id="CAF3964671.1"/>
    </source>
</evidence>
<comment type="caution">
    <text evidence="8">The sequence shown here is derived from an EMBL/GenBank/DDBJ whole genome shotgun (WGS) entry which is preliminary data.</text>
</comment>
<dbReference type="EMBL" id="CAJOAZ010002847">
    <property type="protein sequence ID" value="CAF3964671.1"/>
    <property type="molecule type" value="Genomic_DNA"/>
</dbReference>
<sequence>MSPILRVTSTGCLFFIVAISDMLYLMISIFEFVEVGIVQGPIFLSVYDSVCRFRWFSKGFIRFCSAWFLVLIAIDRWVRARFPFKVNQWCTRRNVLITVLITSVLGASLHGHMLSAQLFGKYFPGIPSLACGAINRPSFYLRFLFTQWPIIQVTFISIIPVLLILASSINIYLIIHKEKNRIQPISTNNQAHRRQTRLQRNMLLLMISSAILFSSTTLPISVSQIINAYRLAANFSDDINAVINEEAIVNLILDFNYALPFDPEYRFHNVVIFGDSYSDTGNLYKLSDGLWPIPPYYNGRYCNGPNWVDQLQGSWLEQLKGFNVKSYAFGGATTNNSFVEGAGAFGAIPVPSVADQVEFYLNEARWNKINFDRTLYIFWAGGNDFANKPSTSPAAIIASLMNSVDDLVAVGGKHFLVFNAVPIQSVPATAMLESPQILTYLTSSFNTALTTELATIRQNNPQANFSIFDINSLVSKVVASNSGYFTNAKTSCWNSVDATTIIQLCTDPDKYVFVDLQHFTEPMAALIANAVRPFVLTSYDVNSSGCYVHAA</sequence>
<dbReference type="PANTHER" id="PTHR45648:SF22">
    <property type="entry name" value="GDSL LIPASE_ACYLHYDROLASE FAMILY PROTEIN (AFU_ORTHOLOGUE AFUA_4G14700)"/>
    <property type="match status" value="1"/>
</dbReference>
<dbReference type="InterPro" id="IPR017452">
    <property type="entry name" value="GPCR_Rhodpsn_7TM"/>
</dbReference>
<feature type="transmembrane region" description="Helical" evidence="6">
    <location>
        <begin position="95"/>
        <end position="114"/>
    </location>
</feature>
<comment type="subcellular location">
    <subcellularLocation>
        <location evidence="1">Membrane</location>
    </subcellularLocation>
</comment>
<feature type="domain" description="G-protein coupled receptors family 1 profile" evidence="7">
    <location>
        <begin position="1"/>
        <end position="254"/>
    </location>
</feature>
<dbReference type="GO" id="GO:0004930">
    <property type="term" value="F:G protein-coupled receptor activity"/>
    <property type="evidence" value="ECO:0007669"/>
    <property type="project" value="InterPro"/>
</dbReference>
<feature type="transmembrane region" description="Helical" evidence="6">
    <location>
        <begin position="12"/>
        <end position="33"/>
    </location>
</feature>
<dbReference type="CDD" id="cd01846">
    <property type="entry name" value="fatty_acyltransferase_like"/>
    <property type="match status" value="1"/>
</dbReference>
<keyword evidence="4 6" id="KW-1133">Transmembrane helix</keyword>
<name>A0A819LNW5_9BILA</name>
<keyword evidence="5 6" id="KW-0472">Membrane</keyword>
<evidence type="ECO:0000256" key="3">
    <source>
        <dbReference type="ARBA" id="ARBA00022801"/>
    </source>
</evidence>
<evidence type="ECO:0000313" key="9">
    <source>
        <dbReference type="Proteomes" id="UP000663844"/>
    </source>
</evidence>
<gene>
    <name evidence="8" type="ORF">OXD698_LOCUS27464</name>
</gene>
<evidence type="ECO:0000259" key="7">
    <source>
        <dbReference type="PROSITE" id="PS50262"/>
    </source>
</evidence>
<evidence type="ECO:0000256" key="6">
    <source>
        <dbReference type="SAM" id="Phobius"/>
    </source>
</evidence>
<accession>A0A819LNW5</accession>
<dbReference type="Pfam" id="PF00001">
    <property type="entry name" value="7tm_1"/>
    <property type="match status" value="1"/>
</dbReference>
<dbReference type="Pfam" id="PF00657">
    <property type="entry name" value="Lipase_GDSL"/>
    <property type="match status" value="1"/>
</dbReference>
<dbReference type="Gene3D" id="3.40.50.1110">
    <property type="entry name" value="SGNH hydrolase"/>
    <property type="match status" value="1"/>
</dbReference>
<dbReference type="InterPro" id="IPR000276">
    <property type="entry name" value="GPCR_Rhodpsn"/>
</dbReference>
<feature type="transmembrane region" description="Helical" evidence="6">
    <location>
        <begin position="53"/>
        <end position="74"/>
    </location>
</feature>
<evidence type="ECO:0000256" key="1">
    <source>
        <dbReference type="ARBA" id="ARBA00004370"/>
    </source>
</evidence>
<dbReference type="PROSITE" id="PS50262">
    <property type="entry name" value="G_PROTEIN_RECEP_F1_2"/>
    <property type="match status" value="1"/>
</dbReference>
<dbReference type="GO" id="GO:0016788">
    <property type="term" value="F:hydrolase activity, acting on ester bonds"/>
    <property type="evidence" value="ECO:0007669"/>
    <property type="project" value="InterPro"/>
</dbReference>
<dbReference type="SUPFAM" id="SSF81321">
    <property type="entry name" value="Family A G protein-coupled receptor-like"/>
    <property type="match status" value="1"/>
</dbReference>